<dbReference type="GO" id="GO:0000977">
    <property type="term" value="F:RNA polymerase II transcription regulatory region sequence-specific DNA binding"/>
    <property type="evidence" value="ECO:0007669"/>
    <property type="project" value="TreeGrafter"/>
</dbReference>
<dbReference type="Gene3D" id="2.10.110.10">
    <property type="entry name" value="Cysteine Rich Protein"/>
    <property type="match status" value="2"/>
</dbReference>
<sequence>MNSGLDLKASKNNFVTISPGATDILFSLACYFRLFATKCTRCGIALQPNDFVFRCLSSIYHANCFSCIYCSHLLKKGDQYLIINGQIICRNDYEIFLCNQALHPGFTLLSHHTIYFNVEQNEMGRKTPKRPRTILNTQQRRAFKVAFEKSAKPCRKIREQLAKETGLSVRVVQMKKILRKQEMTRVNGTVPPESDAKSIDDSKSNLDSDDDLESIDEIENENSSNEEKLKELTNPIDKLYNMQATYFDFT</sequence>
<proteinExistence type="predicted"/>
<keyword evidence="3" id="KW-0677">Repeat</keyword>
<dbReference type="GO" id="GO:0030182">
    <property type="term" value="P:neuron differentiation"/>
    <property type="evidence" value="ECO:0007669"/>
    <property type="project" value="TreeGrafter"/>
</dbReference>
<feature type="region of interest" description="Disordered" evidence="12">
    <location>
        <begin position="183"/>
        <end position="230"/>
    </location>
</feature>
<evidence type="ECO:0000256" key="2">
    <source>
        <dbReference type="ARBA" id="ARBA00022723"/>
    </source>
</evidence>
<evidence type="ECO:0000259" key="14">
    <source>
        <dbReference type="PROSITE" id="PS50071"/>
    </source>
</evidence>
<evidence type="ECO:0000256" key="8">
    <source>
        <dbReference type="ARBA" id="ARBA00023242"/>
    </source>
</evidence>
<dbReference type="SUPFAM" id="SSF57716">
    <property type="entry name" value="Glucocorticoid receptor-like (DNA-binding domain)"/>
    <property type="match status" value="1"/>
</dbReference>
<dbReference type="SMART" id="SM00389">
    <property type="entry name" value="HOX"/>
    <property type="match status" value="1"/>
</dbReference>
<keyword evidence="8 9" id="KW-0539">Nucleus</keyword>
<dbReference type="GO" id="GO:0000981">
    <property type="term" value="F:DNA-binding transcription factor activity, RNA polymerase II-specific"/>
    <property type="evidence" value="ECO:0007669"/>
    <property type="project" value="TreeGrafter"/>
</dbReference>
<dbReference type="PANTHER" id="PTHR24208">
    <property type="entry name" value="LIM/HOMEOBOX PROTEIN LHX"/>
    <property type="match status" value="1"/>
</dbReference>
<dbReference type="AlphaFoldDB" id="A0A0N4UGW4"/>
<dbReference type="WBParaSite" id="DME_0000675301-mRNA-1">
    <property type="protein sequence ID" value="DME_0000675301-mRNA-1"/>
    <property type="gene ID" value="DME_0000675301"/>
</dbReference>
<evidence type="ECO:0000259" key="13">
    <source>
        <dbReference type="PROSITE" id="PS50023"/>
    </source>
</evidence>
<dbReference type="CDD" id="cd00086">
    <property type="entry name" value="homeodomain"/>
    <property type="match status" value="1"/>
</dbReference>
<organism evidence="16 18">
    <name type="scientific">Dracunculus medinensis</name>
    <name type="common">Guinea worm</name>
    <dbReference type="NCBI Taxonomy" id="318479"/>
    <lineage>
        <taxon>Eukaryota</taxon>
        <taxon>Metazoa</taxon>
        <taxon>Ecdysozoa</taxon>
        <taxon>Nematoda</taxon>
        <taxon>Chromadorea</taxon>
        <taxon>Rhabditida</taxon>
        <taxon>Spirurina</taxon>
        <taxon>Dracunculoidea</taxon>
        <taxon>Dracunculidae</taxon>
        <taxon>Dracunculus</taxon>
    </lineage>
</organism>
<dbReference type="GO" id="GO:0046872">
    <property type="term" value="F:metal ion binding"/>
    <property type="evidence" value="ECO:0007669"/>
    <property type="project" value="UniProtKB-KW"/>
</dbReference>
<gene>
    <name evidence="15" type="ORF">DME_LOCUS1367</name>
</gene>
<feature type="domain" description="LIM zinc-binding" evidence="13">
    <location>
        <begin position="37"/>
        <end position="99"/>
    </location>
</feature>
<dbReference type="GO" id="GO:0005634">
    <property type="term" value="C:nucleus"/>
    <property type="evidence" value="ECO:0007669"/>
    <property type="project" value="UniProtKB-SubCell"/>
</dbReference>
<reference evidence="18" key="1">
    <citation type="submission" date="2017-02" db="UniProtKB">
        <authorList>
            <consortium name="WormBaseParasite"/>
        </authorList>
    </citation>
    <scope>IDENTIFICATION</scope>
</reference>
<dbReference type="Proteomes" id="UP000274756">
    <property type="component" value="Unassembled WGS sequence"/>
</dbReference>
<dbReference type="Pfam" id="PF00046">
    <property type="entry name" value="Homeodomain"/>
    <property type="match status" value="1"/>
</dbReference>
<evidence type="ECO:0000256" key="3">
    <source>
        <dbReference type="ARBA" id="ARBA00022737"/>
    </source>
</evidence>
<protein>
    <submittedName>
        <fullName evidence="18">LIM zinc-binding domain-containing protein</fullName>
    </submittedName>
</protein>
<evidence type="ECO:0000313" key="16">
    <source>
        <dbReference type="Proteomes" id="UP000038040"/>
    </source>
</evidence>
<dbReference type="PROSITE" id="PS50023">
    <property type="entry name" value="LIM_DOMAIN_2"/>
    <property type="match status" value="1"/>
</dbReference>
<keyword evidence="4 10" id="KW-0862">Zinc</keyword>
<evidence type="ECO:0000256" key="11">
    <source>
        <dbReference type="RuleBase" id="RU000682"/>
    </source>
</evidence>
<feature type="compositionally biased region" description="Basic and acidic residues" evidence="12">
    <location>
        <begin position="194"/>
        <end position="206"/>
    </location>
</feature>
<dbReference type="OrthoDB" id="6159439at2759"/>
<dbReference type="Proteomes" id="UP000038040">
    <property type="component" value="Unplaced"/>
</dbReference>
<name>A0A0N4UGW4_DRAME</name>
<evidence type="ECO:0000256" key="12">
    <source>
        <dbReference type="SAM" id="MobiDB-lite"/>
    </source>
</evidence>
<keyword evidence="6 9" id="KW-0238">DNA-binding</keyword>
<accession>A0A0N4UGW4</accession>
<dbReference type="SUPFAM" id="SSF46689">
    <property type="entry name" value="Homeodomain-like"/>
    <property type="match status" value="1"/>
</dbReference>
<dbReference type="InterPro" id="IPR001781">
    <property type="entry name" value="Znf_LIM"/>
</dbReference>
<evidence type="ECO:0000256" key="10">
    <source>
        <dbReference type="PROSITE-ProRule" id="PRU00125"/>
    </source>
</evidence>
<keyword evidence="17" id="KW-1185">Reference proteome</keyword>
<evidence type="ECO:0000256" key="9">
    <source>
        <dbReference type="PROSITE-ProRule" id="PRU00108"/>
    </source>
</evidence>
<evidence type="ECO:0000256" key="7">
    <source>
        <dbReference type="ARBA" id="ARBA00023155"/>
    </source>
</evidence>
<feature type="compositionally biased region" description="Acidic residues" evidence="12">
    <location>
        <begin position="207"/>
        <end position="220"/>
    </location>
</feature>
<evidence type="ECO:0000313" key="17">
    <source>
        <dbReference type="Proteomes" id="UP000274756"/>
    </source>
</evidence>
<dbReference type="InterPro" id="IPR050453">
    <property type="entry name" value="LIM_Homeobox_TF"/>
</dbReference>
<comment type="subcellular location">
    <subcellularLocation>
        <location evidence="1 9 11">Nucleus</location>
    </subcellularLocation>
</comment>
<evidence type="ECO:0000313" key="15">
    <source>
        <dbReference type="EMBL" id="VDN51394.1"/>
    </source>
</evidence>
<dbReference type="InterPro" id="IPR001356">
    <property type="entry name" value="HD"/>
</dbReference>
<dbReference type="PROSITE" id="PS00478">
    <property type="entry name" value="LIM_DOMAIN_1"/>
    <property type="match status" value="1"/>
</dbReference>
<evidence type="ECO:0000256" key="6">
    <source>
        <dbReference type="ARBA" id="ARBA00023125"/>
    </source>
</evidence>
<dbReference type="Gene3D" id="1.10.10.60">
    <property type="entry name" value="Homeodomain-like"/>
    <property type="match status" value="1"/>
</dbReference>
<evidence type="ECO:0000256" key="4">
    <source>
        <dbReference type="ARBA" id="ARBA00022833"/>
    </source>
</evidence>
<keyword evidence="7 9" id="KW-0371">Homeobox</keyword>
<dbReference type="PROSITE" id="PS50071">
    <property type="entry name" value="HOMEOBOX_2"/>
    <property type="match status" value="1"/>
</dbReference>
<feature type="DNA-binding region" description="Homeobox" evidence="9">
    <location>
        <begin position="128"/>
        <end position="187"/>
    </location>
</feature>
<evidence type="ECO:0000256" key="1">
    <source>
        <dbReference type="ARBA" id="ARBA00004123"/>
    </source>
</evidence>
<dbReference type="PANTHER" id="PTHR24208:SF166">
    <property type="entry name" value="LIM HOMEOBOX TRANSCRIPTION FACTOR 1 ALPHA, ISOFORM B"/>
    <property type="match status" value="1"/>
</dbReference>
<dbReference type="InterPro" id="IPR009057">
    <property type="entry name" value="Homeodomain-like_sf"/>
</dbReference>
<keyword evidence="5 10" id="KW-0440">LIM domain</keyword>
<evidence type="ECO:0000256" key="5">
    <source>
        <dbReference type="ARBA" id="ARBA00023038"/>
    </source>
</evidence>
<dbReference type="STRING" id="318479.A0A0N4UGW4"/>
<reference evidence="15 17" key="2">
    <citation type="submission" date="2018-11" db="EMBL/GenBank/DDBJ databases">
        <authorList>
            <consortium name="Pathogen Informatics"/>
        </authorList>
    </citation>
    <scope>NUCLEOTIDE SEQUENCE [LARGE SCALE GENOMIC DNA]</scope>
</reference>
<dbReference type="SMART" id="SM00132">
    <property type="entry name" value="LIM"/>
    <property type="match status" value="1"/>
</dbReference>
<feature type="domain" description="Homeobox" evidence="14">
    <location>
        <begin position="126"/>
        <end position="186"/>
    </location>
</feature>
<dbReference type="EMBL" id="UYYG01000019">
    <property type="protein sequence ID" value="VDN51394.1"/>
    <property type="molecule type" value="Genomic_DNA"/>
</dbReference>
<dbReference type="Pfam" id="PF00412">
    <property type="entry name" value="LIM"/>
    <property type="match status" value="1"/>
</dbReference>
<keyword evidence="2 10" id="KW-0479">Metal-binding</keyword>
<evidence type="ECO:0000313" key="18">
    <source>
        <dbReference type="WBParaSite" id="DME_0000675301-mRNA-1"/>
    </source>
</evidence>